<keyword evidence="5" id="KW-1185">Reference proteome</keyword>
<reference evidence="4" key="2">
    <citation type="submission" date="2023-01" db="EMBL/GenBank/DDBJ databases">
        <title>Draft genome sequence of Methylophaga thalassica strain NBRC 102424.</title>
        <authorList>
            <person name="Sun Q."/>
            <person name="Mori K."/>
        </authorList>
    </citation>
    <scope>NUCLEOTIDE SEQUENCE</scope>
    <source>
        <strain evidence="4">NBRC 102424</strain>
    </source>
</reference>
<dbReference type="PANTHER" id="PTHR30486">
    <property type="entry name" value="TWITCHING MOTILITY PROTEIN PILT"/>
    <property type="match status" value="1"/>
</dbReference>
<dbReference type="EMBL" id="BSND01000012">
    <property type="protein sequence ID" value="GLQ00602.1"/>
    <property type="molecule type" value="Genomic_DNA"/>
</dbReference>
<protein>
    <recommendedName>
        <fullName evidence="2">Type IV secretion system protein</fullName>
    </recommendedName>
</protein>
<dbReference type="Gene3D" id="3.30.450.90">
    <property type="match status" value="1"/>
</dbReference>
<dbReference type="Pfam" id="PF00437">
    <property type="entry name" value="T2SSE"/>
    <property type="match status" value="1"/>
</dbReference>
<dbReference type="InterPro" id="IPR025662">
    <property type="entry name" value="Sigma_54_int_dom_ATP-bd_1"/>
</dbReference>
<organism evidence="4 5">
    <name type="scientific">Methylophaga thalassica</name>
    <dbReference type="NCBI Taxonomy" id="40223"/>
    <lineage>
        <taxon>Bacteria</taxon>
        <taxon>Pseudomonadati</taxon>
        <taxon>Pseudomonadota</taxon>
        <taxon>Gammaproteobacteria</taxon>
        <taxon>Thiotrichales</taxon>
        <taxon>Piscirickettsiaceae</taxon>
        <taxon>Methylophaga</taxon>
    </lineage>
</organism>
<reference evidence="4" key="1">
    <citation type="journal article" date="2014" name="Int. J. Syst. Evol. Microbiol.">
        <title>Complete genome of a new Firmicutes species belonging to the dominant human colonic microbiota ('Ruminococcus bicirculans') reveals two chromosomes and a selective capacity to utilize plant glucans.</title>
        <authorList>
            <consortium name="NISC Comparative Sequencing Program"/>
            <person name="Wegmann U."/>
            <person name="Louis P."/>
            <person name="Goesmann A."/>
            <person name="Henrissat B."/>
            <person name="Duncan S.H."/>
            <person name="Flint H.J."/>
        </authorList>
    </citation>
    <scope>NUCLEOTIDE SEQUENCE</scope>
    <source>
        <strain evidence="4">NBRC 102424</strain>
    </source>
</reference>
<keyword evidence="2" id="KW-0067">ATP-binding</keyword>
<dbReference type="InterPro" id="IPR050921">
    <property type="entry name" value="T4SS_GSP_E_ATPase"/>
</dbReference>
<comment type="caution">
    <text evidence="4">The sequence shown here is derived from an EMBL/GenBank/DDBJ whole genome shotgun (WGS) entry which is preliminary data.</text>
</comment>
<evidence type="ECO:0000256" key="2">
    <source>
        <dbReference type="RuleBase" id="RU366071"/>
    </source>
</evidence>
<name>A0ABQ5TWP3_9GAMM</name>
<gene>
    <name evidence="4" type="primary">virB11</name>
    <name evidence="4" type="ORF">GCM10007891_24550</name>
</gene>
<proteinExistence type="inferred from homology"/>
<keyword evidence="2" id="KW-0547">Nucleotide-binding</keyword>
<dbReference type="PANTHER" id="PTHR30486:SF6">
    <property type="entry name" value="TYPE IV PILUS RETRACTATION ATPASE PILT"/>
    <property type="match status" value="1"/>
</dbReference>
<dbReference type="RefSeq" id="WP_104935301.1">
    <property type="nucleotide sequence ID" value="NZ_BSND01000012.1"/>
</dbReference>
<sequence length="337" mass="38104">MAEQLEHHALDHQLLILKPFLEKEGVTEIFINKPEQLVYLDAGSDLDPKYVDMPELTLAYLKHLAKLIAVYNGKTISDEKPILTASLPTGERVQIIYPPAVESGTISFTIRIPCPVNKSLDELDAEGAFNECKTINNDLQDFEHDLLKYKANGQIKQFLELAITSRRNIVIAGQTGSGKTTIAKSMIECIPRYERLITLESESEIDLSNFPNKVHLFYSRAQNSKTHISPKECLAACLRMNPSRILMAEILGDESWDYIKSINTGHAGSITTMHANGAYEAFEQFVSLVKDSPKGAHLDAEYIKRRLIGTIDIVLFYSHRKLQSIYYDPDKKHEYMD</sequence>
<evidence type="ECO:0000313" key="4">
    <source>
        <dbReference type="EMBL" id="GLQ00602.1"/>
    </source>
</evidence>
<accession>A0ABQ5TWP3</accession>
<feature type="domain" description="Bacterial type II secretion system protein E" evidence="3">
    <location>
        <begin position="152"/>
        <end position="288"/>
    </location>
</feature>
<dbReference type="NCBIfam" id="TIGR02788">
    <property type="entry name" value="VirB11"/>
    <property type="match status" value="1"/>
</dbReference>
<evidence type="ECO:0000313" key="5">
    <source>
        <dbReference type="Proteomes" id="UP001161423"/>
    </source>
</evidence>
<dbReference type="PROSITE" id="PS00675">
    <property type="entry name" value="SIGMA54_INTERACT_1"/>
    <property type="match status" value="1"/>
</dbReference>
<comment type="function">
    <text evidence="2">Part of the Type IV secretion system.</text>
</comment>
<comment type="similarity">
    <text evidence="1 2">Belongs to the GSP E family.</text>
</comment>
<dbReference type="SUPFAM" id="SSF52540">
    <property type="entry name" value="P-loop containing nucleoside triphosphate hydrolases"/>
    <property type="match status" value="1"/>
</dbReference>
<dbReference type="InterPro" id="IPR027417">
    <property type="entry name" value="P-loop_NTPase"/>
</dbReference>
<dbReference type="Proteomes" id="UP001161423">
    <property type="component" value="Unassembled WGS sequence"/>
</dbReference>
<dbReference type="Gene3D" id="3.40.50.300">
    <property type="entry name" value="P-loop containing nucleotide triphosphate hydrolases"/>
    <property type="match status" value="1"/>
</dbReference>
<dbReference type="CDD" id="cd01130">
    <property type="entry name" value="VirB11-like_ATPase"/>
    <property type="match status" value="1"/>
</dbReference>
<dbReference type="InterPro" id="IPR014155">
    <property type="entry name" value="VirB11"/>
</dbReference>
<evidence type="ECO:0000256" key="1">
    <source>
        <dbReference type="ARBA" id="ARBA00006611"/>
    </source>
</evidence>
<dbReference type="InterPro" id="IPR001482">
    <property type="entry name" value="T2SS/T4SS_dom"/>
</dbReference>
<evidence type="ECO:0000259" key="3">
    <source>
        <dbReference type="Pfam" id="PF00437"/>
    </source>
</evidence>